<sequence length="300" mass="33009">MDAPQKVHFRSLGLKIVGDLYFPAESSPDRQGAAIVVSHPFTAVKEQTAGLHARCLAEHGFITLAFDAAYQGESEGEPRGLENPTHRAEDVRAAVTYLQMRGAVNPERIGVLGICASGGYVPFAAQTDTRMRAVATVSAMCAGRAHRAKSPEDQQAALVAANKDRLREYTDEGLTVVSLFSDDADEREKQPVLMQQGWRYYRQPPMQHARAPNTFVLASASLMANYDSYQYNSMISPRPLLMIVGSEADTAHISEDAIRSAKQPKELFVVSNKTHMDLYSDVSGHLPKLVDFFSTYLNSE</sequence>
<dbReference type="Pfam" id="PF12740">
    <property type="entry name" value="PETase"/>
    <property type="match status" value="1"/>
</dbReference>
<dbReference type="InterPro" id="IPR051411">
    <property type="entry name" value="Polyketide_trans_af380"/>
</dbReference>
<comment type="similarity">
    <text evidence="1">Belongs to the polyketide transferase af380 family.</text>
</comment>
<dbReference type="EMBL" id="JASWJB010000015">
    <property type="protein sequence ID" value="KAK2612539.1"/>
    <property type="molecule type" value="Genomic_DNA"/>
</dbReference>
<reference evidence="3" key="1">
    <citation type="submission" date="2023-06" db="EMBL/GenBank/DDBJ databases">
        <title>Conoideocrella luteorostrata (Hypocreales: Clavicipitaceae), a potential biocontrol fungus for elongate hemlock scale in United States Christmas tree production areas.</title>
        <authorList>
            <person name="Barrett H."/>
            <person name="Lovett B."/>
            <person name="Macias A.M."/>
            <person name="Stajich J.E."/>
            <person name="Kasson M.T."/>
        </authorList>
    </citation>
    <scope>NUCLEOTIDE SEQUENCE</scope>
    <source>
        <strain evidence="3">ARSEF 14590</strain>
    </source>
</reference>
<evidence type="ECO:0000259" key="2">
    <source>
        <dbReference type="Pfam" id="PF12740"/>
    </source>
</evidence>
<dbReference type="InterPro" id="IPR041127">
    <property type="entry name" value="PET_hydrolase/cutinase-like"/>
</dbReference>
<comment type="caution">
    <text evidence="3">The sequence shown here is derived from an EMBL/GenBank/DDBJ whole genome shotgun (WGS) entry which is preliminary data.</text>
</comment>
<accession>A0AAJ0G217</accession>
<dbReference type="AlphaFoldDB" id="A0AAJ0G217"/>
<dbReference type="PANTHER" id="PTHR47751:SF1">
    <property type="entry name" value="SUPERFAMILY HYDROLASE, PUTATIVE (AFU_ORTHOLOGUE AFUA_2G16580)-RELATED"/>
    <property type="match status" value="1"/>
</dbReference>
<evidence type="ECO:0000256" key="1">
    <source>
        <dbReference type="ARBA" id="ARBA00029464"/>
    </source>
</evidence>
<dbReference type="SUPFAM" id="SSF53474">
    <property type="entry name" value="alpha/beta-Hydrolases"/>
    <property type="match status" value="1"/>
</dbReference>
<organism evidence="3 4">
    <name type="scientific">Conoideocrella luteorostrata</name>
    <dbReference type="NCBI Taxonomy" id="1105319"/>
    <lineage>
        <taxon>Eukaryota</taxon>
        <taxon>Fungi</taxon>
        <taxon>Dikarya</taxon>
        <taxon>Ascomycota</taxon>
        <taxon>Pezizomycotina</taxon>
        <taxon>Sordariomycetes</taxon>
        <taxon>Hypocreomycetidae</taxon>
        <taxon>Hypocreales</taxon>
        <taxon>Clavicipitaceae</taxon>
        <taxon>Conoideocrella</taxon>
    </lineage>
</organism>
<dbReference type="Proteomes" id="UP001251528">
    <property type="component" value="Unassembled WGS sequence"/>
</dbReference>
<evidence type="ECO:0000313" key="3">
    <source>
        <dbReference type="EMBL" id="KAK2612539.1"/>
    </source>
</evidence>
<feature type="domain" description="PET hydrolase/cutinase-like" evidence="2">
    <location>
        <begin position="18"/>
        <end position="140"/>
    </location>
</feature>
<name>A0AAJ0G217_9HYPO</name>
<protein>
    <recommendedName>
        <fullName evidence="2">PET hydrolase/cutinase-like domain-containing protein</fullName>
    </recommendedName>
</protein>
<gene>
    <name evidence="3" type="ORF">QQS21_001477</name>
</gene>
<keyword evidence="4" id="KW-1185">Reference proteome</keyword>
<dbReference type="InterPro" id="IPR029058">
    <property type="entry name" value="AB_hydrolase_fold"/>
</dbReference>
<evidence type="ECO:0000313" key="4">
    <source>
        <dbReference type="Proteomes" id="UP001251528"/>
    </source>
</evidence>
<dbReference type="Gene3D" id="1.10.10.800">
    <property type="match status" value="1"/>
</dbReference>
<dbReference type="Gene3D" id="3.40.50.1820">
    <property type="entry name" value="alpha/beta hydrolase"/>
    <property type="match status" value="1"/>
</dbReference>
<proteinExistence type="inferred from homology"/>
<dbReference type="PANTHER" id="PTHR47751">
    <property type="entry name" value="SUPERFAMILY HYDROLASE, PUTATIVE (AFU_ORTHOLOGUE AFUA_2G16580)-RELATED"/>
    <property type="match status" value="1"/>
</dbReference>